<protein>
    <submittedName>
        <fullName evidence="1">Uncharacterized protein</fullName>
    </submittedName>
</protein>
<proteinExistence type="predicted"/>
<comment type="caution">
    <text evidence="1">The sequence shown here is derived from an EMBL/GenBank/DDBJ whole genome shotgun (WGS) entry which is preliminary data.</text>
</comment>
<gene>
    <name evidence="1" type="ORF">M5D96_008949</name>
</gene>
<accession>A0A9P9YJP6</accession>
<reference evidence="1" key="1">
    <citation type="journal article" date="2023" name="Genome Biol. Evol.">
        <title>Long-read-based Genome Assembly of Drosophila gunungcola Reveals Fewer Chemosensory Genes in Flower-breeding Species.</title>
        <authorList>
            <person name="Negi A."/>
            <person name="Liao B.Y."/>
            <person name="Yeh S.D."/>
        </authorList>
    </citation>
    <scope>NUCLEOTIDE SEQUENCE</scope>
    <source>
        <strain evidence="1">Sukarami</strain>
    </source>
</reference>
<name>A0A9P9YJP6_9MUSC</name>
<dbReference type="Proteomes" id="UP001059596">
    <property type="component" value="Unassembled WGS sequence"/>
</dbReference>
<dbReference type="EMBL" id="JAMKOV010000008">
    <property type="protein sequence ID" value="KAI8038260.1"/>
    <property type="molecule type" value="Genomic_DNA"/>
</dbReference>
<evidence type="ECO:0000313" key="2">
    <source>
        <dbReference type="Proteomes" id="UP001059596"/>
    </source>
</evidence>
<organism evidence="1 2">
    <name type="scientific">Drosophila gunungcola</name>
    <name type="common">fruit fly</name>
    <dbReference type="NCBI Taxonomy" id="103775"/>
    <lineage>
        <taxon>Eukaryota</taxon>
        <taxon>Metazoa</taxon>
        <taxon>Ecdysozoa</taxon>
        <taxon>Arthropoda</taxon>
        <taxon>Hexapoda</taxon>
        <taxon>Insecta</taxon>
        <taxon>Pterygota</taxon>
        <taxon>Neoptera</taxon>
        <taxon>Endopterygota</taxon>
        <taxon>Diptera</taxon>
        <taxon>Brachycera</taxon>
        <taxon>Muscomorpha</taxon>
        <taxon>Ephydroidea</taxon>
        <taxon>Drosophilidae</taxon>
        <taxon>Drosophila</taxon>
        <taxon>Sophophora</taxon>
    </lineage>
</organism>
<dbReference type="AlphaFoldDB" id="A0A9P9YJP6"/>
<sequence length="71" mass="8157">MLQDTIPTWVSVPVRSSGPPESPLHWPFPPSGNPAQIWVPCSWVWWRSLHSASLNTCSWTFCRSRWTKPPV</sequence>
<evidence type="ECO:0000313" key="1">
    <source>
        <dbReference type="EMBL" id="KAI8038260.1"/>
    </source>
</evidence>
<keyword evidence="2" id="KW-1185">Reference proteome</keyword>